<dbReference type="Proteomes" id="UP001211097">
    <property type="component" value="Chromosome"/>
</dbReference>
<dbReference type="PROSITE" id="PS50404">
    <property type="entry name" value="GST_NTER"/>
    <property type="match status" value="1"/>
</dbReference>
<dbReference type="InterPro" id="IPR004046">
    <property type="entry name" value="GST_C"/>
</dbReference>
<dbReference type="EMBL" id="AP026973">
    <property type="protein sequence ID" value="BDT77592.1"/>
    <property type="molecule type" value="Genomic_DNA"/>
</dbReference>
<evidence type="ECO:0000259" key="2">
    <source>
        <dbReference type="PROSITE" id="PS50405"/>
    </source>
</evidence>
<feature type="domain" description="GST C-terminal" evidence="2">
    <location>
        <begin position="82"/>
        <end position="206"/>
    </location>
</feature>
<dbReference type="PROSITE" id="PS50405">
    <property type="entry name" value="GST_CTER"/>
    <property type="match status" value="1"/>
</dbReference>
<proteinExistence type="predicted"/>
<protein>
    <submittedName>
        <fullName evidence="3">Glutathione S-transferase</fullName>
    </submittedName>
</protein>
<dbReference type="InterPro" id="IPR004045">
    <property type="entry name" value="Glutathione_S-Trfase_N"/>
</dbReference>
<dbReference type="GO" id="GO:0005737">
    <property type="term" value="C:cytoplasm"/>
    <property type="evidence" value="ECO:0007669"/>
    <property type="project" value="TreeGrafter"/>
</dbReference>
<sequence length="206" mass="24169">MKKFMTPILYSYRRCPYAMRARMALKYAGIEVEHREIELRNKPQSMLLASPKGTVPVLCMDGLVLDQSLDIMHWAISRSDPDQWRSADDAIAQAWIEKNDGPFKVLLDQYKYPNRFPELDTEAVLNEILQIMLLPMEKSLQNSQYLLGEKMTWVDIAIFPFIRQFSMVDLKKFDDLPIPAVKKWLAQLLESELFHSVMHKHPVWRD</sequence>
<dbReference type="Gene3D" id="1.20.1050.10">
    <property type="match status" value="1"/>
</dbReference>
<feature type="domain" description="GST N-terminal" evidence="1">
    <location>
        <begin position="5"/>
        <end position="83"/>
    </location>
</feature>
<dbReference type="Gene3D" id="3.40.30.10">
    <property type="entry name" value="Glutaredoxin"/>
    <property type="match status" value="1"/>
</dbReference>
<reference evidence="3" key="1">
    <citation type="submission" date="2022-11" db="EMBL/GenBank/DDBJ databases">
        <title>Complete Genome Sequences of three Polynucleobacter sp. Subcluster PnecC Strains KF022, KF023, and KF032 Isolated from a Shallow Eutrophic Lake in Japan.</title>
        <authorList>
            <person name="Ogata Y."/>
            <person name="Watanabe K."/>
            <person name="Takemine S."/>
            <person name="Shindo C."/>
            <person name="Kurokawa R."/>
            <person name="Suda W."/>
        </authorList>
    </citation>
    <scope>NUCLEOTIDE SEQUENCE</scope>
    <source>
        <strain evidence="3">KF023</strain>
    </source>
</reference>
<dbReference type="InterPro" id="IPR010987">
    <property type="entry name" value="Glutathione-S-Trfase_C-like"/>
</dbReference>
<dbReference type="SFLD" id="SFLDS00019">
    <property type="entry name" value="Glutathione_Transferase_(cytos"/>
    <property type="match status" value="1"/>
</dbReference>
<dbReference type="PANTHER" id="PTHR43968:SF6">
    <property type="entry name" value="GLUTATHIONE S-TRANSFERASE OMEGA"/>
    <property type="match status" value="1"/>
</dbReference>
<evidence type="ECO:0000313" key="3">
    <source>
        <dbReference type="EMBL" id="BDT77592.1"/>
    </source>
</evidence>
<dbReference type="Pfam" id="PF00043">
    <property type="entry name" value="GST_C"/>
    <property type="match status" value="1"/>
</dbReference>
<dbReference type="InterPro" id="IPR036282">
    <property type="entry name" value="Glutathione-S-Trfase_C_sf"/>
</dbReference>
<organism evidence="3">
    <name type="scientific">Polynucleobacter yangtzensis</name>
    <dbReference type="NCBI Taxonomy" id="1743159"/>
    <lineage>
        <taxon>Bacteria</taxon>
        <taxon>Pseudomonadati</taxon>
        <taxon>Pseudomonadota</taxon>
        <taxon>Betaproteobacteria</taxon>
        <taxon>Burkholderiales</taxon>
        <taxon>Burkholderiaceae</taxon>
        <taxon>Polynucleobacter</taxon>
    </lineage>
</organism>
<dbReference type="SUPFAM" id="SSF47616">
    <property type="entry name" value="GST C-terminal domain-like"/>
    <property type="match status" value="1"/>
</dbReference>
<evidence type="ECO:0000259" key="1">
    <source>
        <dbReference type="PROSITE" id="PS50404"/>
    </source>
</evidence>
<dbReference type="PROSITE" id="PS51354">
    <property type="entry name" value="GLUTAREDOXIN_2"/>
    <property type="match status" value="1"/>
</dbReference>
<gene>
    <name evidence="3" type="ORF">PKF023_13950</name>
</gene>
<dbReference type="RefSeq" id="WP_281741999.1">
    <property type="nucleotide sequence ID" value="NZ_AP026973.1"/>
</dbReference>
<dbReference type="InterPro" id="IPR036249">
    <property type="entry name" value="Thioredoxin-like_sf"/>
</dbReference>
<dbReference type="SUPFAM" id="SSF52833">
    <property type="entry name" value="Thioredoxin-like"/>
    <property type="match status" value="1"/>
</dbReference>
<dbReference type="PANTHER" id="PTHR43968">
    <property type="match status" value="1"/>
</dbReference>
<name>A0A9C7CYT7_9BURK</name>
<accession>A0A9C7CYT7</accession>
<dbReference type="AlphaFoldDB" id="A0A9C7CYT7"/>
<dbReference type="CDD" id="cd03196">
    <property type="entry name" value="GST_C_5"/>
    <property type="match status" value="1"/>
</dbReference>
<dbReference type="Pfam" id="PF13417">
    <property type="entry name" value="GST_N_3"/>
    <property type="match status" value="1"/>
</dbReference>
<dbReference type="KEGG" id="pyt:PKF023_13950"/>
<dbReference type="InterPro" id="IPR050983">
    <property type="entry name" value="GST_Omega/HSP26"/>
</dbReference>
<dbReference type="InterPro" id="IPR040079">
    <property type="entry name" value="Glutathione_S-Trfase"/>
</dbReference>